<protein>
    <submittedName>
        <fullName evidence="1">Nucleotide kinase</fullName>
    </submittedName>
</protein>
<accession>A0ABX3H5L1</accession>
<keyword evidence="1" id="KW-0418">Kinase</keyword>
<comment type="caution">
    <text evidence="1">The sequence shown here is derived from an EMBL/GenBank/DDBJ whole genome shotgun (WGS) entry which is preliminary data.</text>
</comment>
<sequence length="163" mass="19040">MKKLIVVNGPNGFGKSAVCRSLKGVLNHSICLDGDWCWMMNPWIVNDENRAMVENNITYQLRNFLTNSTFEHVIFSWVLHREEILQGLLKRLDDLEFDTQTITLISSETALRQRMEQDHRPEEQILSSIERLCLYWNMRTTKIDTSSHGVDEVVEQMKLIISQ</sequence>
<dbReference type="Pfam" id="PF13238">
    <property type="entry name" value="AAA_18"/>
    <property type="match status" value="1"/>
</dbReference>
<dbReference type="InterPro" id="IPR027417">
    <property type="entry name" value="P-loop_NTPase"/>
</dbReference>
<dbReference type="RefSeq" id="WP_076112401.1">
    <property type="nucleotide sequence ID" value="NZ_MPTB01000026.1"/>
</dbReference>
<evidence type="ECO:0000313" key="1">
    <source>
        <dbReference type="EMBL" id="OMD45333.1"/>
    </source>
</evidence>
<dbReference type="SUPFAM" id="SSF52540">
    <property type="entry name" value="P-loop containing nucleoside triphosphate hydrolases"/>
    <property type="match status" value="1"/>
</dbReference>
<dbReference type="GO" id="GO:0016301">
    <property type="term" value="F:kinase activity"/>
    <property type="evidence" value="ECO:0007669"/>
    <property type="project" value="UniProtKB-KW"/>
</dbReference>
<reference evidence="1 2" key="1">
    <citation type="submission" date="2016-10" db="EMBL/GenBank/DDBJ databases">
        <title>Paenibacillus species isolates.</title>
        <authorList>
            <person name="Beno S.M."/>
        </authorList>
    </citation>
    <scope>NUCLEOTIDE SEQUENCE [LARGE SCALE GENOMIC DNA]</scope>
    <source>
        <strain evidence="1 2">FSL H7-0744</strain>
    </source>
</reference>
<organism evidence="1 2">
    <name type="scientific">Paenibacillus borealis</name>
    <dbReference type="NCBI Taxonomy" id="160799"/>
    <lineage>
        <taxon>Bacteria</taxon>
        <taxon>Bacillati</taxon>
        <taxon>Bacillota</taxon>
        <taxon>Bacilli</taxon>
        <taxon>Bacillales</taxon>
        <taxon>Paenibacillaceae</taxon>
        <taxon>Paenibacillus</taxon>
    </lineage>
</organism>
<keyword evidence="2" id="KW-1185">Reference proteome</keyword>
<evidence type="ECO:0000313" key="2">
    <source>
        <dbReference type="Proteomes" id="UP000187412"/>
    </source>
</evidence>
<gene>
    <name evidence="1" type="ORF">BSK56_19605</name>
</gene>
<dbReference type="Proteomes" id="UP000187412">
    <property type="component" value="Unassembled WGS sequence"/>
</dbReference>
<dbReference type="EMBL" id="MPTB01000026">
    <property type="protein sequence ID" value="OMD45333.1"/>
    <property type="molecule type" value="Genomic_DNA"/>
</dbReference>
<keyword evidence="1" id="KW-0808">Transferase</keyword>
<name>A0ABX3H5L1_PAEBO</name>
<proteinExistence type="predicted"/>
<dbReference type="Gene3D" id="3.40.50.300">
    <property type="entry name" value="P-loop containing nucleotide triphosphate hydrolases"/>
    <property type="match status" value="1"/>
</dbReference>